<dbReference type="GO" id="GO:0016791">
    <property type="term" value="F:phosphatase activity"/>
    <property type="evidence" value="ECO:0007669"/>
    <property type="project" value="TreeGrafter"/>
</dbReference>
<reference evidence="1" key="1">
    <citation type="submission" date="2021-02" db="EMBL/GenBank/DDBJ databases">
        <authorList>
            <person name="Nowell W R."/>
        </authorList>
    </citation>
    <scope>NUCLEOTIDE SEQUENCE</scope>
</reference>
<dbReference type="SFLD" id="SFLDG01129">
    <property type="entry name" value="C1.5:_HAD__Beta-PGM__Phosphata"/>
    <property type="match status" value="1"/>
</dbReference>
<evidence type="ECO:0000313" key="3">
    <source>
        <dbReference type="EMBL" id="CAF1245179.1"/>
    </source>
</evidence>
<dbReference type="EMBL" id="CAJNOM010000022">
    <property type="protein sequence ID" value="CAF0826440.1"/>
    <property type="molecule type" value="Genomic_DNA"/>
</dbReference>
<dbReference type="PANTHER" id="PTHR18901:SF38">
    <property type="entry name" value="PSEUDOURIDINE-5'-PHOSPHATASE"/>
    <property type="match status" value="1"/>
</dbReference>
<evidence type="ECO:0000313" key="1">
    <source>
        <dbReference type="EMBL" id="CAF0788312.1"/>
    </source>
</evidence>
<dbReference type="FunFam" id="1.10.150.240:FF:000001">
    <property type="entry name" value="Haloacid dehalogenase-like hydrolase domain"/>
    <property type="match status" value="1"/>
</dbReference>
<dbReference type="SUPFAM" id="SSF56784">
    <property type="entry name" value="HAD-like"/>
    <property type="match status" value="1"/>
</dbReference>
<dbReference type="InterPro" id="IPR023198">
    <property type="entry name" value="PGP-like_dom2"/>
</dbReference>
<dbReference type="OrthoDB" id="40579at2759"/>
<dbReference type="Gene3D" id="3.40.50.1000">
    <property type="entry name" value="HAD superfamily/HAD-like"/>
    <property type="match status" value="1"/>
</dbReference>
<protein>
    <submittedName>
        <fullName evidence="1">Uncharacterized protein</fullName>
    </submittedName>
</protein>
<dbReference type="SFLD" id="SFLDS00003">
    <property type="entry name" value="Haloacid_Dehalogenase"/>
    <property type="match status" value="1"/>
</dbReference>
<dbReference type="EMBL" id="CAJNOM010000218">
    <property type="protein sequence ID" value="CAF1245179.1"/>
    <property type="molecule type" value="Genomic_DNA"/>
</dbReference>
<evidence type="ECO:0000313" key="4">
    <source>
        <dbReference type="Proteomes" id="UP000663832"/>
    </source>
</evidence>
<evidence type="ECO:0000313" key="5">
    <source>
        <dbReference type="Proteomes" id="UP000663877"/>
    </source>
</evidence>
<gene>
    <name evidence="1" type="ORF">BJG266_LOCUS4527</name>
    <name evidence="3" type="ORF">QVE165_LOCUS28198</name>
    <name evidence="2" type="ORF">QVE165_LOCUS5546</name>
</gene>
<dbReference type="PANTHER" id="PTHR18901">
    <property type="entry name" value="2-DEOXYGLUCOSE-6-PHOSPHATE PHOSPHATASE 2"/>
    <property type="match status" value="1"/>
</dbReference>
<keyword evidence="4" id="KW-1185">Reference proteome</keyword>
<dbReference type="NCBIfam" id="TIGR01509">
    <property type="entry name" value="HAD-SF-IA-v3"/>
    <property type="match status" value="1"/>
</dbReference>
<dbReference type="Pfam" id="PF00702">
    <property type="entry name" value="Hydrolase"/>
    <property type="match status" value="1"/>
</dbReference>
<dbReference type="AlphaFoldDB" id="A0A813S0Z3"/>
<dbReference type="Proteomes" id="UP000663832">
    <property type="component" value="Unassembled WGS sequence"/>
</dbReference>
<name>A0A813S0Z3_9BILA</name>
<comment type="caution">
    <text evidence="1">The sequence shown here is derived from an EMBL/GenBank/DDBJ whole genome shotgun (WGS) entry which is preliminary data.</text>
</comment>
<dbReference type="Proteomes" id="UP000663877">
    <property type="component" value="Unassembled WGS sequence"/>
</dbReference>
<proteinExistence type="predicted"/>
<dbReference type="EMBL" id="CAJNOI010000011">
    <property type="protein sequence ID" value="CAF0788312.1"/>
    <property type="molecule type" value="Genomic_DNA"/>
</dbReference>
<sequence length="231" mass="25724">MSITHCIFDLDGLLLDTESLYTECIQKLCTPYGKNFTTEIKLKMMGKSSLEAGRILIRELDLPITEDEYLLKSNALYMEAFPSSELLPGVERLIKHLAAHNIPMGIATGSSYELYKLKTSNHMELFKVFNPIICTEPTETRLSKPAPDIFLACAKQFSRPPLSISQCLVFEDAENGIRAAVAAEMRVVFVPSLPINAYDPAVIKNATVTLDSLLKFDPVIFGLPSFNDTQK</sequence>
<accession>A0A813S0Z3</accession>
<dbReference type="InterPro" id="IPR023214">
    <property type="entry name" value="HAD_sf"/>
</dbReference>
<dbReference type="InterPro" id="IPR036412">
    <property type="entry name" value="HAD-like_sf"/>
</dbReference>
<dbReference type="InterPro" id="IPR006439">
    <property type="entry name" value="HAD-SF_hydro_IA"/>
</dbReference>
<dbReference type="Gene3D" id="1.10.150.240">
    <property type="entry name" value="Putative phosphatase, domain 2"/>
    <property type="match status" value="1"/>
</dbReference>
<organism evidence="1 5">
    <name type="scientific">Adineta steineri</name>
    <dbReference type="NCBI Taxonomy" id="433720"/>
    <lineage>
        <taxon>Eukaryota</taxon>
        <taxon>Metazoa</taxon>
        <taxon>Spiralia</taxon>
        <taxon>Gnathifera</taxon>
        <taxon>Rotifera</taxon>
        <taxon>Eurotatoria</taxon>
        <taxon>Bdelloidea</taxon>
        <taxon>Adinetida</taxon>
        <taxon>Adinetidae</taxon>
        <taxon>Adineta</taxon>
    </lineage>
</organism>
<evidence type="ECO:0000313" key="2">
    <source>
        <dbReference type="EMBL" id="CAF0826440.1"/>
    </source>
</evidence>